<dbReference type="InterPro" id="IPR035992">
    <property type="entry name" value="Ricin_B-like_lectins"/>
</dbReference>
<dbReference type="KEGG" id="kdj:28967578"/>
<sequence length="334" mass="35415">MMFTKSTSLVSLVASISFLTLASPAPTKLEVRQDSEDHSWAKGSYIAIVGARNECLSPATSGSDTNANATEGTKVEAVQCHMAATWSVPLVESGGAIVHEDSGLVIDLGQNVNNGNLTLQTFSGDDQTQIFNYGADNRLSNNATGKCIDRGDDGLQIYDCRPNNVNQVWLIRTTPEAKALDDDAPTRSDASSSNSDLKYIQPKERKDLCISTISDGSSIQSNAGVALTYCAGSESSDSGNSTSADLMQWSLSGKEPGQVKLGSSGLCLETGGNVINSYGYEELTVVNAMGVRMATCDDQAPGQKWSSDQFMLKSAIEKTGVSMDPPRSVEADHD</sequence>
<proteinExistence type="predicted"/>
<dbReference type="PROSITE" id="PS50231">
    <property type="entry name" value="RICIN_B_LECTIN"/>
    <property type="match status" value="1"/>
</dbReference>
<evidence type="ECO:0000259" key="2">
    <source>
        <dbReference type="SMART" id="SM00458"/>
    </source>
</evidence>
<dbReference type="Pfam" id="PF00652">
    <property type="entry name" value="Ricin_B_lectin"/>
    <property type="match status" value="1"/>
</dbReference>
<dbReference type="SUPFAM" id="SSF50370">
    <property type="entry name" value="Ricin B-like lectins"/>
    <property type="match status" value="1"/>
</dbReference>
<dbReference type="SMART" id="SM00458">
    <property type="entry name" value="RICIN"/>
    <property type="match status" value="1"/>
</dbReference>
<feature type="chain" id="PRO_5008342178" description="Ricin B lectin domain-containing protein" evidence="1">
    <location>
        <begin position="23"/>
        <end position="334"/>
    </location>
</feature>
<organism evidence="3">
    <name type="scientific">Kwoniella dejecticola CBS 10117</name>
    <dbReference type="NCBI Taxonomy" id="1296121"/>
    <lineage>
        <taxon>Eukaryota</taxon>
        <taxon>Fungi</taxon>
        <taxon>Dikarya</taxon>
        <taxon>Basidiomycota</taxon>
        <taxon>Agaricomycotina</taxon>
        <taxon>Tremellomycetes</taxon>
        <taxon>Tremellales</taxon>
        <taxon>Cryptococcaceae</taxon>
        <taxon>Kwoniella</taxon>
    </lineage>
</organism>
<gene>
    <name evidence="3" type="ORF">I303_03879</name>
    <name evidence="4" type="ORF">I303_103860</name>
</gene>
<feature type="domain" description="Ricin B lectin" evidence="2">
    <location>
        <begin position="43"/>
        <end position="172"/>
    </location>
</feature>
<evidence type="ECO:0000313" key="3">
    <source>
        <dbReference type="EMBL" id="OBR86159.1"/>
    </source>
</evidence>
<dbReference type="EMBL" id="KI894030">
    <property type="protein sequence ID" value="OBR86159.1"/>
    <property type="molecule type" value="Genomic_DNA"/>
</dbReference>
<evidence type="ECO:0000256" key="1">
    <source>
        <dbReference type="SAM" id="SignalP"/>
    </source>
</evidence>
<dbReference type="CDD" id="cd00161">
    <property type="entry name" value="beta-trefoil_Ricin-like"/>
    <property type="match status" value="1"/>
</dbReference>
<name>A0A1A6A7X4_9TREE</name>
<evidence type="ECO:0000313" key="4">
    <source>
        <dbReference type="EMBL" id="WWC61279.1"/>
    </source>
</evidence>
<reference evidence="3" key="1">
    <citation type="submission" date="2013-07" db="EMBL/GenBank/DDBJ databases">
        <title>The Genome Sequence of Cryptococcus dejecticola CBS10117.</title>
        <authorList>
            <consortium name="The Broad Institute Genome Sequencing Platform"/>
            <person name="Cuomo C."/>
            <person name="Litvintseva A."/>
            <person name="Chen Y."/>
            <person name="Heitman J."/>
            <person name="Sun S."/>
            <person name="Springer D."/>
            <person name="Dromer F."/>
            <person name="Young S.K."/>
            <person name="Zeng Q."/>
            <person name="Gargeya S."/>
            <person name="Fitzgerald M."/>
            <person name="Abouelleil A."/>
            <person name="Alvarado L."/>
            <person name="Berlin A.M."/>
            <person name="Chapman S.B."/>
            <person name="Dewar J."/>
            <person name="Goldberg J."/>
            <person name="Griggs A."/>
            <person name="Gujja S."/>
            <person name="Hansen M."/>
            <person name="Howarth C."/>
            <person name="Imamovic A."/>
            <person name="Larimer J."/>
            <person name="McCowan C."/>
            <person name="Murphy C."/>
            <person name="Pearson M."/>
            <person name="Priest M."/>
            <person name="Roberts A."/>
            <person name="Saif S."/>
            <person name="Shea T."/>
            <person name="Sykes S."/>
            <person name="Wortman J."/>
            <person name="Nusbaum C."/>
            <person name="Birren B."/>
        </authorList>
    </citation>
    <scope>NUCLEOTIDE SEQUENCE [LARGE SCALE GENOMIC DNA]</scope>
    <source>
        <strain evidence="3">CBS 10117</strain>
    </source>
</reference>
<evidence type="ECO:0000313" key="5">
    <source>
        <dbReference type="Proteomes" id="UP000078595"/>
    </source>
</evidence>
<feature type="signal peptide" evidence="1">
    <location>
        <begin position="1"/>
        <end position="22"/>
    </location>
</feature>
<dbReference type="AlphaFoldDB" id="A0A1A6A7X4"/>
<keyword evidence="1" id="KW-0732">Signal</keyword>
<dbReference type="GeneID" id="28967578"/>
<reference evidence="4" key="3">
    <citation type="submission" date="2024-02" db="EMBL/GenBank/DDBJ databases">
        <title>Comparative genomics of Cryptococcus and Kwoniella reveals pathogenesis evolution and contrasting modes of karyotype evolution via chromosome fusion or intercentromeric recombination.</title>
        <authorList>
            <person name="Coelho M.A."/>
            <person name="David-Palma M."/>
            <person name="Shea T."/>
            <person name="Bowers K."/>
            <person name="McGinley-Smith S."/>
            <person name="Mohammad A.W."/>
            <person name="Gnirke A."/>
            <person name="Yurkov A.M."/>
            <person name="Nowrousian M."/>
            <person name="Sun S."/>
            <person name="Cuomo C.A."/>
            <person name="Heitman J."/>
        </authorList>
    </citation>
    <scope>NUCLEOTIDE SEQUENCE</scope>
    <source>
        <strain evidence="4">CBS 10117</strain>
    </source>
</reference>
<reference evidence="4" key="2">
    <citation type="submission" date="2013-07" db="EMBL/GenBank/DDBJ databases">
        <authorList>
            <consortium name="The Broad Institute Genome Sequencing Platform"/>
            <person name="Cuomo C."/>
            <person name="Litvintseva A."/>
            <person name="Chen Y."/>
            <person name="Heitman J."/>
            <person name="Sun S."/>
            <person name="Springer D."/>
            <person name="Dromer F."/>
            <person name="Young S.K."/>
            <person name="Zeng Q."/>
            <person name="Gargeya S."/>
            <person name="Fitzgerald M."/>
            <person name="Abouelleil A."/>
            <person name="Alvarado L."/>
            <person name="Berlin A.M."/>
            <person name="Chapman S.B."/>
            <person name="Dewar J."/>
            <person name="Goldberg J."/>
            <person name="Griggs A."/>
            <person name="Gujja S."/>
            <person name="Hansen M."/>
            <person name="Howarth C."/>
            <person name="Imamovic A."/>
            <person name="Larimer J."/>
            <person name="McCowan C."/>
            <person name="Murphy C."/>
            <person name="Pearson M."/>
            <person name="Priest M."/>
            <person name="Roberts A."/>
            <person name="Saif S."/>
            <person name="Shea T."/>
            <person name="Sykes S."/>
            <person name="Wortman J."/>
            <person name="Nusbaum C."/>
            <person name="Birren B."/>
        </authorList>
    </citation>
    <scope>NUCLEOTIDE SEQUENCE</scope>
    <source>
        <strain evidence="4">CBS 10117</strain>
    </source>
</reference>
<keyword evidence="5" id="KW-1185">Reference proteome</keyword>
<dbReference type="InterPro" id="IPR000772">
    <property type="entry name" value="Ricin_B_lectin"/>
</dbReference>
<dbReference type="Proteomes" id="UP000078595">
    <property type="component" value="Chromosome 4"/>
</dbReference>
<accession>A0A1A6A7X4</accession>
<dbReference type="Gene3D" id="2.80.10.50">
    <property type="match status" value="2"/>
</dbReference>
<dbReference type="RefSeq" id="XP_018264001.1">
    <property type="nucleotide sequence ID" value="XM_018407193.1"/>
</dbReference>
<dbReference type="VEuPathDB" id="FungiDB:I303_03879"/>
<protein>
    <recommendedName>
        <fullName evidence="2">Ricin B lectin domain-containing protein</fullName>
    </recommendedName>
</protein>
<dbReference type="EMBL" id="CP144533">
    <property type="protein sequence ID" value="WWC61279.1"/>
    <property type="molecule type" value="Genomic_DNA"/>
</dbReference>